<reference evidence="1 2" key="1">
    <citation type="submission" date="2021-02" db="EMBL/GenBank/DDBJ databases">
        <title>Streptomyces spirodelae sp. nov., isolated from duckweed.</title>
        <authorList>
            <person name="Saimee Y."/>
            <person name="Duangmal K."/>
        </authorList>
    </citation>
    <scope>NUCLEOTIDE SEQUENCE [LARGE SCALE GENOMIC DNA]</scope>
    <source>
        <strain evidence="1 2">DSM 42105</strain>
    </source>
</reference>
<dbReference type="EMBL" id="JAFFZM010000016">
    <property type="protein sequence ID" value="MBO8201451.1"/>
    <property type="molecule type" value="Genomic_DNA"/>
</dbReference>
<evidence type="ECO:0000313" key="1">
    <source>
        <dbReference type="EMBL" id="MBO8201451.1"/>
    </source>
</evidence>
<evidence type="ECO:0000313" key="2">
    <source>
        <dbReference type="Proteomes" id="UP000721954"/>
    </source>
</evidence>
<dbReference type="GeneID" id="96261800"/>
<name>A0ABS3Y1H9_9ACTN</name>
<sequence>MRLLDRTEMKLTVDYGTFGIVDMAPVPDAHGLVASAEGSWLRTRRGMAYPDLVSNVAFIRLRLENWGPGGPGTEPPLEGDLARVDEADVEMPSGVLGIEVIAAGLDEEVFSLPGPGQYRIRVAFCVAPDVDPVPLRKSHAPIERAWQGREKELEDVDEFFLVQFWSVEDIKNNG</sequence>
<accession>A0ABS3Y1H9</accession>
<dbReference type="RefSeq" id="WP_209213115.1">
    <property type="nucleotide sequence ID" value="NZ_JAFFZM010000016.1"/>
</dbReference>
<comment type="caution">
    <text evidence="1">The sequence shown here is derived from an EMBL/GenBank/DDBJ whole genome shotgun (WGS) entry which is preliminary data.</text>
</comment>
<dbReference type="Proteomes" id="UP000721954">
    <property type="component" value="Unassembled WGS sequence"/>
</dbReference>
<gene>
    <name evidence="1" type="ORF">JW613_24600</name>
</gene>
<keyword evidence="2" id="KW-1185">Reference proteome</keyword>
<organism evidence="1 2">
    <name type="scientific">Streptomyces smyrnaeus</name>
    <dbReference type="NCBI Taxonomy" id="1387713"/>
    <lineage>
        <taxon>Bacteria</taxon>
        <taxon>Bacillati</taxon>
        <taxon>Actinomycetota</taxon>
        <taxon>Actinomycetes</taxon>
        <taxon>Kitasatosporales</taxon>
        <taxon>Streptomycetaceae</taxon>
        <taxon>Streptomyces</taxon>
    </lineage>
</organism>
<protein>
    <submittedName>
        <fullName evidence="1">Uncharacterized protein</fullName>
    </submittedName>
</protein>
<proteinExistence type="predicted"/>